<reference evidence="2 3" key="1">
    <citation type="journal article" date="2019" name="Int. J. Syst. Evol. Microbiol.">
        <title>The Global Catalogue of Microorganisms (GCM) 10K type strain sequencing project: providing services to taxonomists for standard genome sequencing and annotation.</title>
        <authorList>
            <consortium name="The Broad Institute Genomics Platform"/>
            <consortium name="The Broad Institute Genome Sequencing Center for Infectious Disease"/>
            <person name="Wu L."/>
            <person name="Ma J."/>
        </authorList>
    </citation>
    <scope>NUCLEOTIDE SEQUENCE [LARGE SCALE GENOMIC DNA]</scope>
    <source>
        <strain evidence="2 3">CGMCC 1.3239</strain>
    </source>
</reference>
<keyword evidence="3" id="KW-1185">Reference proteome</keyword>
<organism evidence="2 3">
    <name type="scientific">Halorubrum tibetense</name>
    <dbReference type="NCBI Taxonomy" id="175631"/>
    <lineage>
        <taxon>Archaea</taxon>
        <taxon>Methanobacteriati</taxon>
        <taxon>Methanobacteriota</taxon>
        <taxon>Stenosarchaea group</taxon>
        <taxon>Halobacteria</taxon>
        <taxon>Halobacteriales</taxon>
        <taxon>Haloferacaceae</taxon>
        <taxon>Halorubrum</taxon>
    </lineage>
</organism>
<dbReference type="AlphaFoldDB" id="A0ABD5SE33"/>
<dbReference type="EMBL" id="JBHSWW010000617">
    <property type="protein sequence ID" value="MFC6755210.1"/>
    <property type="molecule type" value="Genomic_DNA"/>
</dbReference>
<comment type="caution">
    <text evidence="2">The sequence shown here is derived from an EMBL/GenBank/DDBJ whole genome shotgun (WGS) entry which is preliminary data.</text>
</comment>
<keyword evidence="1" id="KW-1133">Transmembrane helix</keyword>
<dbReference type="Proteomes" id="UP001596442">
    <property type="component" value="Unassembled WGS sequence"/>
</dbReference>
<evidence type="ECO:0000256" key="1">
    <source>
        <dbReference type="SAM" id="Phobius"/>
    </source>
</evidence>
<protein>
    <submittedName>
        <fullName evidence="2">Dolichol kinase</fullName>
    </submittedName>
</protein>
<accession>A0ABD5SE33</accession>
<evidence type="ECO:0000313" key="2">
    <source>
        <dbReference type="EMBL" id="MFC6755210.1"/>
    </source>
</evidence>
<keyword evidence="2" id="KW-0808">Transferase</keyword>
<evidence type="ECO:0000313" key="3">
    <source>
        <dbReference type="Proteomes" id="UP001596442"/>
    </source>
</evidence>
<name>A0ABD5SE33_9EURY</name>
<sequence length="126" mass="13189">MTLPAAAWRERVEFERRLVHMGGALYPVPHLLGWLSWGETTGVLLAGVAVVGLLELLRLSGNAGPLSPLYTALVREYEADGVAGYALYQVSMAGVALAATTSLATPTLAVPAMWMLAIGDPVSGAL</sequence>
<proteinExistence type="predicted"/>
<feature type="transmembrane region" description="Helical" evidence="1">
    <location>
        <begin position="34"/>
        <end position="57"/>
    </location>
</feature>
<dbReference type="GO" id="GO:0016301">
    <property type="term" value="F:kinase activity"/>
    <property type="evidence" value="ECO:0007669"/>
    <property type="project" value="UniProtKB-KW"/>
</dbReference>
<keyword evidence="1" id="KW-0472">Membrane</keyword>
<feature type="non-terminal residue" evidence="2">
    <location>
        <position position="126"/>
    </location>
</feature>
<keyword evidence="2" id="KW-0418">Kinase</keyword>
<keyword evidence="1" id="KW-0812">Transmembrane</keyword>
<gene>
    <name evidence="2" type="ORF">ACFQEU_17315</name>
</gene>